<evidence type="ECO:0000313" key="1">
    <source>
        <dbReference type="EMBL" id="EWS72967.1"/>
    </source>
</evidence>
<sequence length="155" mass="18077">MILGDDLFILFCFVFQSTRNLQLLMFLQSSQFMSFSLRIFKYLVQKRRADFTCSEAILSNSNFIRDQSKTMLNNNIFNNIVEFLRSSICSSHTMSKINQIIKRNIAIQTFLDQLGFNNFPKSIILYIHTSQECGNFCKGLIAFSIKSCDVFFQNR</sequence>
<name>W7X6D3_TETTS</name>
<dbReference type="RefSeq" id="XP_012654500.1">
    <property type="nucleotide sequence ID" value="XM_012799046.1"/>
</dbReference>
<reference evidence="2" key="1">
    <citation type="journal article" date="2006" name="PLoS Biol.">
        <title>Macronuclear genome sequence of the ciliate Tetrahymena thermophila, a model eukaryote.</title>
        <authorList>
            <person name="Eisen J.A."/>
            <person name="Coyne R.S."/>
            <person name="Wu M."/>
            <person name="Wu D."/>
            <person name="Thiagarajan M."/>
            <person name="Wortman J.R."/>
            <person name="Badger J.H."/>
            <person name="Ren Q."/>
            <person name="Amedeo P."/>
            <person name="Jones K.M."/>
            <person name="Tallon L.J."/>
            <person name="Delcher A.L."/>
            <person name="Salzberg S.L."/>
            <person name="Silva J.C."/>
            <person name="Haas B.J."/>
            <person name="Majoros W.H."/>
            <person name="Farzad M."/>
            <person name="Carlton J.M."/>
            <person name="Smith R.K. Jr."/>
            <person name="Garg J."/>
            <person name="Pearlman R.E."/>
            <person name="Karrer K.M."/>
            <person name="Sun L."/>
            <person name="Manning G."/>
            <person name="Elde N.C."/>
            <person name="Turkewitz A.P."/>
            <person name="Asai D.J."/>
            <person name="Wilkes D.E."/>
            <person name="Wang Y."/>
            <person name="Cai H."/>
            <person name="Collins K."/>
            <person name="Stewart B.A."/>
            <person name="Lee S.R."/>
            <person name="Wilamowska K."/>
            <person name="Weinberg Z."/>
            <person name="Ruzzo W.L."/>
            <person name="Wloga D."/>
            <person name="Gaertig J."/>
            <person name="Frankel J."/>
            <person name="Tsao C.-C."/>
            <person name="Gorovsky M.A."/>
            <person name="Keeling P.J."/>
            <person name="Waller R.F."/>
            <person name="Patron N.J."/>
            <person name="Cherry J.M."/>
            <person name="Stover N.A."/>
            <person name="Krieger C.J."/>
            <person name="del Toro C."/>
            <person name="Ryder H.F."/>
            <person name="Williamson S.C."/>
            <person name="Barbeau R.A."/>
            <person name="Hamilton E.P."/>
            <person name="Orias E."/>
        </authorList>
    </citation>
    <scope>NUCLEOTIDE SEQUENCE [LARGE SCALE GENOMIC DNA]</scope>
    <source>
        <strain evidence="2">SB210</strain>
    </source>
</reference>
<protein>
    <submittedName>
        <fullName evidence="1">Uncharacterized protein</fullName>
    </submittedName>
</protein>
<organism evidence="1 2">
    <name type="scientific">Tetrahymena thermophila (strain SB210)</name>
    <dbReference type="NCBI Taxonomy" id="312017"/>
    <lineage>
        <taxon>Eukaryota</taxon>
        <taxon>Sar</taxon>
        <taxon>Alveolata</taxon>
        <taxon>Ciliophora</taxon>
        <taxon>Intramacronucleata</taxon>
        <taxon>Oligohymenophorea</taxon>
        <taxon>Hymenostomatida</taxon>
        <taxon>Tetrahymenina</taxon>
        <taxon>Tetrahymenidae</taxon>
        <taxon>Tetrahymena</taxon>
    </lineage>
</organism>
<dbReference type="InParanoid" id="W7X6D3"/>
<dbReference type="Proteomes" id="UP000009168">
    <property type="component" value="Unassembled WGS sequence"/>
</dbReference>
<evidence type="ECO:0000313" key="2">
    <source>
        <dbReference type="Proteomes" id="UP000009168"/>
    </source>
</evidence>
<keyword evidence="2" id="KW-1185">Reference proteome</keyword>
<accession>W7X6D3</accession>
<dbReference type="GeneID" id="24439958"/>
<dbReference type="EMBL" id="GG662588">
    <property type="protein sequence ID" value="EWS72967.1"/>
    <property type="molecule type" value="Genomic_DNA"/>
</dbReference>
<proteinExistence type="predicted"/>
<dbReference type="AlphaFoldDB" id="W7X6D3"/>
<dbReference type="KEGG" id="tet:TTHERM_000637389"/>
<gene>
    <name evidence="1" type="ORF">TTHERM_000637389</name>
</gene>